<dbReference type="EMBL" id="ACUZ02000005">
    <property type="protein sequence ID" value="EFB32995.1"/>
    <property type="molecule type" value="Genomic_DNA"/>
</dbReference>
<organism evidence="1 2">
    <name type="scientific">Segatella oris F0302</name>
    <dbReference type="NCBI Taxonomy" id="649760"/>
    <lineage>
        <taxon>Bacteria</taxon>
        <taxon>Pseudomonadati</taxon>
        <taxon>Bacteroidota</taxon>
        <taxon>Bacteroidia</taxon>
        <taxon>Bacteroidales</taxon>
        <taxon>Prevotellaceae</taxon>
        <taxon>Segatella</taxon>
    </lineage>
</organism>
<evidence type="ECO:0000313" key="2">
    <source>
        <dbReference type="Proteomes" id="UP000004079"/>
    </source>
</evidence>
<accession>D1QNP3</accession>
<proteinExistence type="predicted"/>
<comment type="caution">
    <text evidence="1">The sequence shown here is derived from an EMBL/GenBank/DDBJ whole genome shotgun (WGS) entry which is preliminary data.</text>
</comment>
<dbReference type="Proteomes" id="UP000004079">
    <property type="component" value="Unassembled WGS sequence"/>
</dbReference>
<dbReference type="AlphaFoldDB" id="D1QNP3"/>
<sequence length="39" mass="4416">MELLAAKHSASSALQNTPTYRPYSASLHQNHLKLWLSLH</sequence>
<name>D1QNP3_9BACT</name>
<protein>
    <submittedName>
        <fullName evidence="1">Uncharacterized protein</fullName>
    </submittedName>
</protein>
<gene>
    <name evidence="1" type="ORF">HMPREF0971_00543</name>
</gene>
<evidence type="ECO:0000313" key="1">
    <source>
        <dbReference type="EMBL" id="EFB32995.1"/>
    </source>
</evidence>
<dbReference type="HOGENOM" id="CLU_3314742_0_0_10"/>
<reference evidence="1 2" key="1">
    <citation type="submission" date="2009-11" db="EMBL/GenBank/DDBJ databases">
        <authorList>
            <person name="Weinstock G."/>
            <person name="Sodergren E."/>
            <person name="Clifton S."/>
            <person name="Fulton L."/>
            <person name="Fulton B."/>
            <person name="Courtney L."/>
            <person name="Fronick C."/>
            <person name="Harrison M."/>
            <person name="Strong C."/>
            <person name="Farmer C."/>
            <person name="Delahaunty K."/>
            <person name="Markovic C."/>
            <person name="Hall O."/>
            <person name="Minx P."/>
            <person name="Tomlinson C."/>
            <person name="Mitreva M."/>
            <person name="Nelson J."/>
            <person name="Hou S."/>
            <person name="Wollam A."/>
            <person name="Pepin K.H."/>
            <person name="Johnson M."/>
            <person name="Bhonagiri V."/>
            <person name="Nash W.E."/>
            <person name="Warren W."/>
            <person name="Chinwalla A."/>
            <person name="Mardis E.R."/>
            <person name="Wilson R.K."/>
        </authorList>
    </citation>
    <scope>NUCLEOTIDE SEQUENCE [LARGE SCALE GENOMIC DNA]</scope>
    <source>
        <strain evidence="1 2">F0302</strain>
    </source>
</reference>